<feature type="transmembrane region" description="Helical" evidence="2">
    <location>
        <begin position="107"/>
        <end position="127"/>
    </location>
</feature>
<evidence type="ECO:0000256" key="2">
    <source>
        <dbReference type="SAM" id="Phobius"/>
    </source>
</evidence>
<protein>
    <recommendedName>
        <fullName evidence="5">VIT family protein</fullName>
    </recommendedName>
</protein>
<evidence type="ECO:0000256" key="1">
    <source>
        <dbReference type="SAM" id="MobiDB-lite"/>
    </source>
</evidence>
<evidence type="ECO:0008006" key="5">
    <source>
        <dbReference type="Google" id="ProtNLM"/>
    </source>
</evidence>
<proteinExistence type="predicted"/>
<accession>A0A852X7N8</accession>
<name>A0A852X7N8_9MICO</name>
<dbReference type="Proteomes" id="UP000549066">
    <property type="component" value="Unassembled WGS sequence"/>
</dbReference>
<sequence length="189" mass="20216">MEHDGAEPAAAAAKSRHRSKRERFVGRPVEERAEALKERVYATFTGLAIVLVQHANAEHLSAQQATLALLVGIVGITAAGFVADVVSFLAVHAAFPEGAEFRRMLRVSGEAVASASVPLILLVLAWVDVIELATALRAASIVYVATLAAIGYLAVRRTRLRWWQQGIALVILVGLGFAVIALQQLAHAH</sequence>
<reference evidence="3 4" key="1">
    <citation type="submission" date="2020-07" db="EMBL/GenBank/DDBJ databases">
        <title>Sequencing the genomes of 1000 actinobacteria strains.</title>
        <authorList>
            <person name="Klenk H.-P."/>
        </authorList>
    </citation>
    <scope>NUCLEOTIDE SEQUENCE [LARGE SCALE GENOMIC DNA]</scope>
    <source>
        <strain evidence="3 4">DSM 8598</strain>
    </source>
</reference>
<feature type="region of interest" description="Disordered" evidence="1">
    <location>
        <begin position="1"/>
        <end position="24"/>
    </location>
</feature>
<comment type="caution">
    <text evidence="3">The sequence shown here is derived from an EMBL/GenBank/DDBJ whole genome shotgun (WGS) entry which is preliminary data.</text>
</comment>
<dbReference type="EMBL" id="JACCFI010000001">
    <property type="protein sequence ID" value="NYG21981.1"/>
    <property type="molecule type" value="Genomic_DNA"/>
</dbReference>
<evidence type="ECO:0000313" key="3">
    <source>
        <dbReference type="EMBL" id="NYG21981.1"/>
    </source>
</evidence>
<keyword evidence="2" id="KW-0812">Transmembrane</keyword>
<feature type="transmembrane region" description="Helical" evidence="2">
    <location>
        <begin position="167"/>
        <end position="186"/>
    </location>
</feature>
<keyword evidence="2" id="KW-1133">Transmembrane helix</keyword>
<dbReference type="RefSeq" id="WP_179551847.1">
    <property type="nucleotide sequence ID" value="NZ_JACCFI010000001.1"/>
</dbReference>
<evidence type="ECO:0000313" key="4">
    <source>
        <dbReference type="Proteomes" id="UP000549066"/>
    </source>
</evidence>
<feature type="transmembrane region" description="Helical" evidence="2">
    <location>
        <begin position="133"/>
        <end position="155"/>
    </location>
</feature>
<organism evidence="3 4">
    <name type="scientific">Agromyces hippuratus</name>
    <dbReference type="NCBI Taxonomy" id="286438"/>
    <lineage>
        <taxon>Bacteria</taxon>
        <taxon>Bacillati</taxon>
        <taxon>Actinomycetota</taxon>
        <taxon>Actinomycetes</taxon>
        <taxon>Micrococcales</taxon>
        <taxon>Microbacteriaceae</taxon>
        <taxon>Agromyces</taxon>
    </lineage>
</organism>
<gene>
    <name evidence="3" type="ORF">BJY17_002728</name>
</gene>
<keyword evidence="4" id="KW-1185">Reference proteome</keyword>
<keyword evidence="2" id="KW-0472">Membrane</keyword>
<feature type="transmembrane region" description="Helical" evidence="2">
    <location>
        <begin position="69"/>
        <end position="95"/>
    </location>
</feature>
<dbReference type="AlphaFoldDB" id="A0A852X7N8"/>